<feature type="transmembrane region" description="Helical" evidence="1">
    <location>
        <begin position="100"/>
        <end position="127"/>
    </location>
</feature>
<dbReference type="PIRSF" id="PIRSF024534">
    <property type="entry name" value="ThiW"/>
    <property type="match status" value="1"/>
</dbReference>
<protein>
    <submittedName>
        <fullName evidence="2">ThiW protein</fullName>
    </submittedName>
</protein>
<dbReference type="Pfam" id="PF09512">
    <property type="entry name" value="ThiW"/>
    <property type="match status" value="1"/>
</dbReference>
<dbReference type="RefSeq" id="WP_040176569.1">
    <property type="nucleotide sequence ID" value="NZ_BJJW01000016.1"/>
</dbReference>
<feature type="transmembrane region" description="Helical" evidence="1">
    <location>
        <begin position="77"/>
        <end position="94"/>
    </location>
</feature>
<dbReference type="Gene3D" id="1.10.1760.20">
    <property type="match status" value="1"/>
</dbReference>
<evidence type="ECO:0000313" key="3">
    <source>
        <dbReference type="Proteomes" id="UP000323274"/>
    </source>
</evidence>
<dbReference type="EMBL" id="BJJW01000016">
    <property type="protein sequence ID" value="GDZ84624.1"/>
    <property type="molecule type" value="Genomic_DNA"/>
</dbReference>
<dbReference type="InterPro" id="IPR012652">
    <property type="entry name" value="ThiW"/>
</dbReference>
<keyword evidence="1" id="KW-0472">Membrane</keyword>
<proteinExistence type="predicted"/>
<evidence type="ECO:0000256" key="1">
    <source>
        <dbReference type="SAM" id="Phobius"/>
    </source>
</evidence>
<comment type="caution">
    <text evidence="2">The sequence shown here is derived from an EMBL/GenBank/DDBJ whole genome shotgun (WGS) entry which is preliminary data.</text>
</comment>
<keyword evidence="1" id="KW-0812">Transmembrane</keyword>
<dbReference type="Proteomes" id="UP000323274">
    <property type="component" value="Unassembled WGS sequence"/>
</dbReference>
<reference evidence="2 3" key="1">
    <citation type="submission" date="2019-04" db="EMBL/GenBank/DDBJ databases">
        <title>A pseudo-fructophilic Leuconostoc citreum strain F192-5 isolated from peel of satsuma mandarin: the first report for isolation and characterization of strain-dependent fructophilic-like characteristics.</title>
        <authorList>
            <person name="Maeno S."/>
            <person name="Tanizawa Y."/>
            <person name="Kajikawa A."/>
            <person name="Kanesaki Y."/>
            <person name="Kubota E."/>
            <person name="Arita M."/>
            <person name="Leon D."/>
            <person name="Endo A."/>
        </authorList>
    </citation>
    <scope>NUCLEOTIDE SEQUENCE [LARGE SCALE GENOMIC DNA]</scope>
    <source>
        <strain evidence="2 3">F192-5</strain>
    </source>
</reference>
<accession>A0A5A5U4M6</accession>
<name>A0A5A5U4M6_LEUCI</name>
<organism evidence="2 3">
    <name type="scientific">Leuconostoc citreum</name>
    <dbReference type="NCBI Taxonomy" id="33964"/>
    <lineage>
        <taxon>Bacteria</taxon>
        <taxon>Bacillati</taxon>
        <taxon>Bacillota</taxon>
        <taxon>Bacilli</taxon>
        <taxon>Lactobacillales</taxon>
        <taxon>Lactobacillaceae</taxon>
        <taxon>Leuconostoc</taxon>
    </lineage>
</organism>
<sequence length="174" mass="18646">MEITVKSGSHKTLRQISIAGVLTALSFATSSIVVLPNMAPFQHFFNVITAVLLGPWYAIGVAFLTGGMRMVLEGRPILAITGAVFGAALAGLLYRLTDNYLAAVLGEIVGTGIISAIVSAPIMTWLYHVKVPHFYFYIPFFLPASVFGAILAYLFLKAVAGTKILSQLIGELKL</sequence>
<gene>
    <name evidence="2" type="ORF">LCIT_18660</name>
</gene>
<keyword evidence="1" id="KW-1133">Transmembrane helix</keyword>
<feature type="transmembrane region" description="Helical" evidence="1">
    <location>
        <begin position="134"/>
        <end position="156"/>
    </location>
</feature>
<evidence type="ECO:0000313" key="2">
    <source>
        <dbReference type="EMBL" id="GDZ84624.1"/>
    </source>
</evidence>
<feature type="transmembrane region" description="Helical" evidence="1">
    <location>
        <begin position="44"/>
        <end position="65"/>
    </location>
</feature>
<dbReference type="AlphaFoldDB" id="A0A5A5U4M6"/>
<dbReference type="NCBIfam" id="TIGR02359">
    <property type="entry name" value="thiW"/>
    <property type="match status" value="1"/>
</dbReference>
<feature type="transmembrane region" description="Helical" evidence="1">
    <location>
        <begin position="16"/>
        <end position="38"/>
    </location>
</feature>